<name>A0A6L6YFU1_9BURK</name>
<protein>
    <submittedName>
        <fullName evidence="4">Glycosyltransferase</fullName>
    </submittedName>
</protein>
<dbReference type="PANTHER" id="PTHR22916">
    <property type="entry name" value="GLYCOSYLTRANSFERASE"/>
    <property type="match status" value="1"/>
</dbReference>
<sequence length="358" mass="41567">MISVIVPVYNVEKYLGKCLDSILAQTFTDFELICVDDGSTDDCPRILKEYSLKDSRVHVYSKTNGGISSSRNFGLDKATGQYVFFMDSDDELYPESLELLYTAIKKENTQAAVGSIKVEYEANEELRDSDTAYYTIMRSGKVKLTDKIISDFHCSSCGCLFLVDIIRDNALRFPLGLFYEDAWWHWAYFSQIESVSFINVPVYKYIRHPVSIMANTFNKGDKRAIQHLFITDKLFEYWQSKDQLHQRKSTASNLLESFFWFSFRYSPQSEIPFVISECLKIIRKYDLPVENNTTLASINNGELRYLFPSGSTQTIDPSYARYLQIKAFVDQVLPRNSKRRKISYRMARLGYKFLKKII</sequence>
<keyword evidence="5" id="KW-1185">Reference proteome</keyword>
<dbReference type="Pfam" id="PF00535">
    <property type="entry name" value="Glycos_transf_2"/>
    <property type="match status" value="1"/>
</dbReference>
<dbReference type="EMBL" id="WSRP01000010">
    <property type="protein sequence ID" value="MVX56466.1"/>
    <property type="molecule type" value="Genomic_DNA"/>
</dbReference>
<evidence type="ECO:0000256" key="1">
    <source>
        <dbReference type="ARBA" id="ARBA00022676"/>
    </source>
</evidence>
<accession>A0A6L6YFU1</accession>
<evidence type="ECO:0000256" key="2">
    <source>
        <dbReference type="ARBA" id="ARBA00022679"/>
    </source>
</evidence>
<dbReference type="CDD" id="cd00761">
    <property type="entry name" value="Glyco_tranf_GTA_type"/>
    <property type="match status" value="1"/>
</dbReference>
<evidence type="ECO:0000313" key="4">
    <source>
        <dbReference type="EMBL" id="MVX56466.1"/>
    </source>
</evidence>
<dbReference type="InterPro" id="IPR001173">
    <property type="entry name" value="Glyco_trans_2-like"/>
</dbReference>
<dbReference type="AlphaFoldDB" id="A0A6L6YFU1"/>
<evidence type="ECO:0000259" key="3">
    <source>
        <dbReference type="Pfam" id="PF00535"/>
    </source>
</evidence>
<organism evidence="4 5">
    <name type="scientific">Parasutterella muris</name>
    <dbReference type="NCBI Taxonomy" id="2565572"/>
    <lineage>
        <taxon>Bacteria</taxon>
        <taxon>Pseudomonadati</taxon>
        <taxon>Pseudomonadota</taxon>
        <taxon>Betaproteobacteria</taxon>
        <taxon>Burkholderiales</taxon>
        <taxon>Sutterellaceae</taxon>
        <taxon>Parasutterella</taxon>
    </lineage>
</organism>
<reference evidence="4 5" key="1">
    <citation type="submission" date="2019-12" db="EMBL/GenBank/DDBJ databases">
        <title>Microbes associate with the intestines of laboratory mice.</title>
        <authorList>
            <person name="Navarre W."/>
            <person name="Wong E."/>
        </authorList>
    </citation>
    <scope>NUCLEOTIDE SEQUENCE [LARGE SCALE GENOMIC DNA]</scope>
    <source>
        <strain evidence="4 5">NM82_D38</strain>
    </source>
</reference>
<proteinExistence type="predicted"/>
<dbReference type="Proteomes" id="UP000472580">
    <property type="component" value="Unassembled WGS sequence"/>
</dbReference>
<dbReference type="PANTHER" id="PTHR22916:SF51">
    <property type="entry name" value="GLYCOSYLTRANSFERASE EPSH-RELATED"/>
    <property type="match status" value="1"/>
</dbReference>
<keyword evidence="2 4" id="KW-0808">Transferase</keyword>
<dbReference type="RefSeq" id="WP_160334896.1">
    <property type="nucleotide sequence ID" value="NZ_WSRP01000010.1"/>
</dbReference>
<comment type="caution">
    <text evidence="4">The sequence shown here is derived from an EMBL/GenBank/DDBJ whole genome shotgun (WGS) entry which is preliminary data.</text>
</comment>
<dbReference type="Gene3D" id="3.90.550.10">
    <property type="entry name" value="Spore Coat Polysaccharide Biosynthesis Protein SpsA, Chain A"/>
    <property type="match status" value="1"/>
</dbReference>
<dbReference type="OrthoDB" id="9786172at2"/>
<gene>
    <name evidence="4" type="ORF">E5987_04495</name>
</gene>
<dbReference type="GO" id="GO:0016758">
    <property type="term" value="F:hexosyltransferase activity"/>
    <property type="evidence" value="ECO:0007669"/>
    <property type="project" value="UniProtKB-ARBA"/>
</dbReference>
<dbReference type="SUPFAM" id="SSF53448">
    <property type="entry name" value="Nucleotide-diphospho-sugar transferases"/>
    <property type="match status" value="1"/>
</dbReference>
<keyword evidence="1" id="KW-0328">Glycosyltransferase</keyword>
<evidence type="ECO:0000313" key="5">
    <source>
        <dbReference type="Proteomes" id="UP000472580"/>
    </source>
</evidence>
<dbReference type="InterPro" id="IPR029044">
    <property type="entry name" value="Nucleotide-diphossugar_trans"/>
</dbReference>
<feature type="domain" description="Glycosyltransferase 2-like" evidence="3">
    <location>
        <begin position="3"/>
        <end position="166"/>
    </location>
</feature>